<organism evidence="1 2">
    <name type="scientific">Trichonephila clavipes</name>
    <name type="common">Golden silk orbweaver</name>
    <name type="synonym">Nephila clavipes</name>
    <dbReference type="NCBI Taxonomy" id="2585209"/>
    <lineage>
        <taxon>Eukaryota</taxon>
        <taxon>Metazoa</taxon>
        <taxon>Ecdysozoa</taxon>
        <taxon>Arthropoda</taxon>
        <taxon>Chelicerata</taxon>
        <taxon>Arachnida</taxon>
        <taxon>Araneae</taxon>
        <taxon>Araneomorphae</taxon>
        <taxon>Entelegynae</taxon>
        <taxon>Araneoidea</taxon>
        <taxon>Nephilidae</taxon>
        <taxon>Trichonephila</taxon>
    </lineage>
</organism>
<comment type="caution">
    <text evidence="1">The sequence shown here is derived from an EMBL/GenBank/DDBJ whole genome shotgun (WGS) entry which is preliminary data.</text>
</comment>
<dbReference type="Gene3D" id="3.30.420.10">
    <property type="entry name" value="Ribonuclease H-like superfamily/Ribonuclease H"/>
    <property type="match status" value="1"/>
</dbReference>
<keyword evidence="2" id="KW-1185">Reference proteome</keyword>
<dbReference type="InterPro" id="IPR036397">
    <property type="entry name" value="RNaseH_sf"/>
</dbReference>
<evidence type="ECO:0000313" key="2">
    <source>
        <dbReference type="Proteomes" id="UP000887159"/>
    </source>
</evidence>
<proteinExistence type="predicted"/>
<reference evidence="1" key="1">
    <citation type="submission" date="2020-08" db="EMBL/GenBank/DDBJ databases">
        <title>Multicomponent nature underlies the extraordinary mechanical properties of spider dragline silk.</title>
        <authorList>
            <person name="Kono N."/>
            <person name="Nakamura H."/>
            <person name="Mori M."/>
            <person name="Yoshida Y."/>
            <person name="Ohtoshi R."/>
            <person name="Malay A.D."/>
            <person name="Moran D.A.P."/>
            <person name="Tomita M."/>
            <person name="Numata K."/>
            <person name="Arakawa K."/>
        </authorList>
    </citation>
    <scope>NUCLEOTIDE SEQUENCE</scope>
</reference>
<protein>
    <recommendedName>
        <fullName evidence="3">Tc1-like transposase DDE domain-containing protein</fullName>
    </recommendedName>
</protein>
<accession>A0A8X6SEM6</accession>
<sequence>MLVDLPLLQGATNMVFSQDKARPDVARRIFNSLTGFNIISWPANSSDLNPIKLLRDLLRSERYRGPLTQTVDDLHKAMYLAWQRLPQATINGLIDRISRRIETCIAARGGHISCD</sequence>
<name>A0A8X6SEM6_TRICX</name>
<evidence type="ECO:0008006" key="3">
    <source>
        <dbReference type="Google" id="ProtNLM"/>
    </source>
</evidence>
<dbReference type="AlphaFoldDB" id="A0A8X6SEM6"/>
<dbReference type="Proteomes" id="UP000887159">
    <property type="component" value="Unassembled WGS sequence"/>
</dbReference>
<gene>
    <name evidence="1" type="ORF">TNCV_4934831</name>
</gene>
<evidence type="ECO:0000313" key="1">
    <source>
        <dbReference type="EMBL" id="GFY12194.1"/>
    </source>
</evidence>
<dbReference type="EMBL" id="BMAU01021311">
    <property type="protein sequence ID" value="GFY12194.1"/>
    <property type="molecule type" value="Genomic_DNA"/>
</dbReference>
<dbReference type="GO" id="GO:0003676">
    <property type="term" value="F:nucleic acid binding"/>
    <property type="evidence" value="ECO:0007669"/>
    <property type="project" value="InterPro"/>
</dbReference>